<keyword evidence="1" id="KW-1133">Transmembrane helix</keyword>
<keyword evidence="1" id="KW-0472">Membrane</keyword>
<protein>
    <submittedName>
        <fullName evidence="2">Uncharacterized protein</fullName>
    </submittedName>
</protein>
<feature type="transmembrane region" description="Helical" evidence="1">
    <location>
        <begin position="88"/>
        <end position="110"/>
    </location>
</feature>
<reference evidence="3" key="1">
    <citation type="journal article" date="2019" name="Int. J. Syst. Evol. Microbiol.">
        <title>The Global Catalogue of Microorganisms (GCM) 10K type strain sequencing project: providing services to taxonomists for standard genome sequencing and annotation.</title>
        <authorList>
            <consortium name="The Broad Institute Genomics Platform"/>
            <consortium name="The Broad Institute Genome Sequencing Center for Infectious Disease"/>
            <person name="Wu L."/>
            <person name="Ma J."/>
        </authorList>
    </citation>
    <scope>NUCLEOTIDE SEQUENCE [LARGE SCALE GENOMIC DNA]</scope>
    <source>
        <strain evidence="3">KCTC 52487</strain>
    </source>
</reference>
<keyword evidence="1" id="KW-0812">Transmembrane</keyword>
<keyword evidence="3" id="KW-1185">Reference proteome</keyword>
<dbReference type="RefSeq" id="WP_343164048.1">
    <property type="nucleotide sequence ID" value="NZ_JBHRSV010000001.1"/>
</dbReference>
<comment type="caution">
    <text evidence="2">The sequence shown here is derived from an EMBL/GenBank/DDBJ whole genome shotgun (WGS) entry which is preliminary data.</text>
</comment>
<evidence type="ECO:0000313" key="2">
    <source>
        <dbReference type="EMBL" id="MFC2925170.1"/>
    </source>
</evidence>
<dbReference type="EMBL" id="JBHRSV010000001">
    <property type="protein sequence ID" value="MFC2925170.1"/>
    <property type="molecule type" value="Genomic_DNA"/>
</dbReference>
<evidence type="ECO:0000256" key="1">
    <source>
        <dbReference type="SAM" id="Phobius"/>
    </source>
</evidence>
<gene>
    <name evidence="2" type="ORF">ACFOOR_03530</name>
</gene>
<sequence>MRSLIAFISLLALVSTSLFIATRLFPPGGEIDRQISDGHFYPTLGILIALAIGFALATVFALIERLLRSSIWRSMNADANTWPFQRDGAFVAGLSMAFAVLIAIAGIALTVKTLFLPADHRAIELAGVMLWPSLVYLMGSHYHSQRNDPA</sequence>
<organism evidence="2 3">
    <name type="scientific">Hyphobacterium vulgare</name>
    <dbReference type="NCBI Taxonomy" id="1736751"/>
    <lineage>
        <taxon>Bacteria</taxon>
        <taxon>Pseudomonadati</taxon>
        <taxon>Pseudomonadota</taxon>
        <taxon>Alphaproteobacteria</taxon>
        <taxon>Maricaulales</taxon>
        <taxon>Maricaulaceae</taxon>
        <taxon>Hyphobacterium</taxon>
    </lineage>
</organism>
<name>A0ABV6ZUT7_9PROT</name>
<accession>A0ABV6ZUT7</accession>
<evidence type="ECO:0000313" key="3">
    <source>
        <dbReference type="Proteomes" id="UP001595379"/>
    </source>
</evidence>
<dbReference type="Proteomes" id="UP001595379">
    <property type="component" value="Unassembled WGS sequence"/>
</dbReference>
<proteinExistence type="predicted"/>
<feature type="transmembrane region" description="Helical" evidence="1">
    <location>
        <begin position="43"/>
        <end position="67"/>
    </location>
</feature>
<feature type="transmembrane region" description="Helical" evidence="1">
    <location>
        <begin position="122"/>
        <end position="139"/>
    </location>
</feature>